<gene>
    <name evidence="1" type="ORF">AaE_013987</name>
</gene>
<dbReference type="AlphaFoldDB" id="A0A6A4ZG03"/>
<protein>
    <submittedName>
        <fullName evidence="1">Uncharacterized protein</fullName>
    </submittedName>
</protein>
<reference evidence="1 2" key="1">
    <citation type="submission" date="2019-06" db="EMBL/GenBank/DDBJ databases">
        <title>Genomics analysis of Aphanomyces spp. identifies a new class of oomycete effector associated with host adaptation.</title>
        <authorList>
            <person name="Gaulin E."/>
        </authorList>
    </citation>
    <scope>NUCLEOTIDE SEQUENCE [LARGE SCALE GENOMIC DNA]</scope>
    <source>
        <strain evidence="1 2">E</strain>
    </source>
</reference>
<name>A0A6A4ZG03_APHAT</name>
<evidence type="ECO:0000313" key="1">
    <source>
        <dbReference type="EMBL" id="KAF0706699.1"/>
    </source>
</evidence>
<sequence>MQPSFDLGYHCVYVNITCNSTGIHDPTPLFNPTMIGTGLQDHDRIFAASTSFLNHTATYVDQRGRSVAGTALEAVVHTFDYSKFNLDRPRTLSRSLKASREWNHQSASRQDDSLFAVDKSCADKAMHISQGAKENVRLAYELGQLPYAFLKFDASYVDGASPWTAQYGPAKYDELLVVMAALSDVASIDALPANVCRRRAEDTTDDATCLD</sequence>
<accession>A0A6A4ZG03</accession>
<organism evidence="1 2">
    <name type="scientific">Aphanomyces astaci</name>
    <name type="common">Crayfish plague agent</name>
    <dbReference type="NCBI Taxonomy" id="112090"/>
    <lineage>
        <taxon>Eukaryota</taxon>
        <taxon>Sar</taxon>
        <taxon>Stramenopiles</taxon>
        <taxon>Oomycota</taxon>
        <taxon>Saprolegniomycetes</taxon>
        <taxon>Saprolegniales</taxon>
        <taxon>Verrucalvaceae</taxon>
        <taxon>Aphanomyces</taxon>
    </lineage>
</organism>
<dbReference type="EMBL" id="VJMI01019687">
    <property type="protein sequence ID" value="KAF0706699.1"/>
    <property type="molecule type" value="Genomic_DNA"/>
</dbReference>
<comment type="caution">
    <text evidence="1">The sequence shown here is derived from an EMBL/GenBank/DDBJ whole genome shotgun (WGS) entry which is preliminary data.</text>
</comment>
<dbReference type="VEuPathDB" id="FungiDB:H257_12329"/>
<dbReference type="Proteomes" id="UP000469452">
    <property type="component" value="Unassembled WGS sequence"/>
</dbReference>
<evidence type="ECO:0000313" key="2">
    <source>
        <dbReference type="Proteomes" id="UP000469452"/>
    </source>
</evidence>
<proteinExistence type="predicted"/>